<dbReference type="SUPFAM" id="SSF81383">
    <property type="entry name" value="F-box domain"/>
    <property type="match status" value="1"/>
</dbReference>
<dbReference type="EMBL" id="UYSL01023999">
    <property type="protein sequence ID" value="VDL82964.1"/>
    <property type="molecule type" value="Genomic_DNA"/>
</dbReference>
<reference evidence="4" key="1">
    <citation type="submission" date="2017-02" db="UniProtKB">
        <authorList>
            <consortium name="WormBaseParasite"/>
        </authorList>
    </citation>
    <scope>IDENTIFICATION</scope>
</reference>
<gene>
    <name evidence="2" type="ORF">NBR_LOCUS19235</name>
</gene>
<reference evidence="2 3" key="2">
    <citation type="submission" date="2018-11" db="EMBL/GenBank/DDBJ databases">
        <authorList>
            <consortium name="Pathogen Informatics"/>
        </authorList>
    </citation>
    <scope>NUCLEOTIDE SEQUENCE [LARGE SCALE GENOMIC DNA]</scope>
</reference>
<accession>A0A0N4YPR3</accession>
<name>A0A0N4YPR3_NIPBR</name>
<evidence type="ECO:0000313" key="4">
    <source>
        <dbReference type="WBParaSite" id="NBR_0001923401-mRNA-1"/>
    </source>
</evidence>
<organism evidence="4">
    <name type="scientific">Nippostrongylus brasiliensis</name>
    <name type="common">Rat hookworm</name>
    <dbReference type="NCBI Taxonomy" id="27835"/>
    <lineage>
        <taxon>Eukaryota</taxon>
        <taxon>Metazoa</taxon>
        <taxon>Ecdysozoa</taxon>
        <taxon>Nematoda</taxon>
        <taxon>Chromadorea</taxon>
        <taxon>Rhabditida</taxon>
        <taxon>Rhabditina</taxon>
        <taxon>Rhabditomorpha</taxon>
        <taxon>Strongyloidea</taxon>
        <taxon>Heligmosomidae</taxon>
        <taxon>Nippostrongylus</taxon>
    </lineage>
</organism>
<dbReference type="Pfam" id="PF12937">
    <property type="entry name" value="F-box-like"/>
    <property type="match status" value="1"/>
</dbReference>
<dbReference type="AlphaFoldDB" id="A0A0N4YPR3"/>
<evidence type="ECO:0000259" key="1">
    <source>
        <dbReference type="PROSITE" id="PS50181"/>
    </source>
</evidence>
<dbReference type="OMA" id="ICTVKRC"/>
<proteinExistence type="predicted"/>
<dbReference type="WBParaSite" id="NBR_0001923401-mRNA-1">
    <property type="protein sequence ID" value="NBR_0001923401-mRNA-1"/>
    <property type="gene ID" value="NBR_0001923401"/>
</dbReference>
<sequence>MNVDAQPTIKRKNTFPCLANTSSHDFRKDYKNSILERKSGRKKLDGIDSSRLLSAWRVFTEYLFGRSSRKPSMLSDEPTSSSGPAQIPAELLFKILGNVDRSTALSCRAVCSRWRRAIDILALDDQLFAPIELQISRLIVSPLPKKAIEIRRVAYDAQHCSAIVVTQAMLRRHARLSFSFGQFRIKRIILKGVNLTDELVDFLRLQLSMCNLAPLTQLSLHCVDFSNSNSVTLHRLLAPVAKHLEVFELSQSVGMRPDSATDAHIAQLDPMKIRRIAIDGVRFGHQRRRPMLRIGDESLRRLAEQKCYPTLVLDRCSVTTAMGWFASAGETERCIRSQICTVKRCSAVRGPQFEAECRRRGLHCRHRRGSGSLMLYNVQAEHAQSEFTVATQPLDSDELKKNK</sequence>
<keyword evidence="3" id="KW-1185">Reference proteome</keyword>
<dbReference type="InterPro" id="IPR032675">
    <property type="entry name" value="LRR_dom_sf"/>
</dbReference>
<dbReference type="SMART" id="SM00256">
    <property type="entry name" value="FBOX"/>
    <property type="match status" value="1"/>
</dbReference>
<dbReference type="PROSITE" id="PS50181">
    <property type="entry name" value="FBOX"/>
    <property type="match status" value="1"/>
</dbReference>
<evidence type="ECO:0000313" key="2">
    <source>
        <dbReference type="EMBL" id="VDL82964.1"/>
    </source>
</evidence>
<protein>
    <submittedName>
        <fullName evidence="4">F-box domain-containing protein</fullName>
    </submittedName>
</protein>
<dbReference type="Gene3D" id="3.80.10.10">
    <property type="entry name" value="Ribonuclease Inhibitor"/>
    <property type="match status" value="1"/>
</dbReference>
<feature type="domain" description="F-box" evidence="1">
    <location>
        <begin position="81"/>
        <end position="131"/>
    </location>
</feature>
<dbReference type="InterPro" id="IPR036047">
    <property type="entry name" value="F-box-like_dom_sf"/>
</dbReference>
<dbReference type="Proteomes" id="UP000271162">
    <property type="component" value="Unassembled WGS sequence"/>
</dbReference>
<evidence type="ECO:0000313" key="3">
    <source>
        <dbReference type="Proteomes" id="UP000271162"/>
    </source>
</evidence>
<dbReference type="InterPro" id="IPR001810">
    <property type="entry name" value="F-box_dom"/>
</dbReference>